<dbReference type="AlphaFoldDB" id="G4TLU2"/>
<keyword evidence="6 8" id="KW-0472">Membrane</keyword>
<evidence type="ECO:0000313" key="9">
    <source>
        <dbReference type="EMBL" id="CCA72285.1"/>
    </source>
</evidence>
<dbReference type="InParanoid" id="G4TLU2"/>
<feature type="transmembrane region" description="Helical" evidence="8">
    <location>
        <begin position="689"/>
        <end position="709"/>
    </location>
</feature>
<reference evidence="9 10" key="1">
    <citation type="journal article" date="2011" name="PLoS Pathog.">
        <title>Endophytic Life Strategies Decoded by Genome and Transcriptome Analyses of the Mutualistic Root Symbiont Piriformospora indica.</title>
        <authorList>
            <person name="Zuccaro A."/>
            <person name="Lahrmann U."/>
            <person name="Guldener U."/>
            <person name="Langen G."/>
            <person name="Pfiffi S."/>
            <person name="Biedenkopf D."/>
            <person name="Wong P."/>
            <person name="Samans B."/>
            <person name="Grimm C."/>
            <person name="Basiewicz M."/>
            <person name="Murat C."/>
            <person name="Martin F."/>
            <person name="Kogel K.H."/>
        </authorList>
    </citation>
    <scope>NUCLEOTIDE SEQUENCE [LARGE SCALE GENOMIC DNA]</scope>
    <source>
        <strain evidence="9 10">DSM 11827</strain>
    </source>
</reference>
<feature type="compositionally biased region" description="Low complexity" evidence="7">
    <location>
        <begin position="207"/>
        <end position="222"/>
    </location>
</feature>
<dbReference type="PANTHER" id="PTHR31064">
    <property type="entry name" value="POTASSIUM TRANSPORT PROTEIN DDB_G0292412-RELATED"/>
    <property type="match status" value="1"/>
</dbReference>
<evidence type="ECO:0000256" key="7">
    <source>
        <dbReference type="SAM" id="MobiDB-lite"/>
    </source>
</evidence>
<dbReference type="OrthoDB" id="9999863at2759"/>
<feature type="region of interest" description="Disordered" evidence="7">
    <location>
        <begin position="1"/>
        <end position="31"/>
    </location>
</feature>
<name>G4TLU2_SERID</name>
<feature type="transmembrane region" description="Helical" evidence="8">
    <location>
        <begin position="133"/>
        <end position="154"/>
    </location>
</feature>
<feature type="transmembrane region" description="Helical" evidence="8">
    <location>
        <begin position="626"/>
        <end position="651"/>
    </location>
</feature>
<dbReference type="GO" id="GO:0005886">
    <property type="term" value="C:plasma membrane"/>
    <property type="evidence" value="ECO:0007669"/>
    <property type="project" value="TreeGrafter"/>
</dbReference>
<dbReference type="HOGENOM" id="CLU_005947_3_0_1"/>
<evidence type="ECO:0000313" key="10">
    <source>
        <dbReference type="Proteomes" id="UP000007148"/>
    </source>
</evidence>
<dbReference type="GO" id="GO:0030007">
    <property type="term" value="P:intracellular potassium ion homeostasis"/>
    <property type="evidence" value="ECO:0007669"/>
    <property type="project" value="TreeGrafter"/>
</dbReference>
<dbReference type="Proteomes" id="UP000007148">
    <property type="component" value="Unassembled WGS sequence"/>
</dbReference>
<comment type="subcellular location">
    <subcellularLocation>
        <location evidence="1">Membrane</location>
        <topology evidence="1">Multi-pass membrane protein</topology>
    </subcellularLocation>
</comment>
<sequence length="794" mass="87516">MNRSKTLPAATGLAPHAPMHPNLHKAKSENDKPAQIDAELANGVLPMEDIVVEAPERQSKHPWIRWLRKHLNFFRIHLLVFTFLPFFDAILLWAVNGSFKISFIDSLFLAYSAFTNTGLSPIDLSHTTRLQQVILFITMFFGSTIVVSWVVVLVRRNILASQCAHWVAQRRSLASRARSALAGVRRKTMHDPPTKSFATGDMQEKGTPPTVVPAPSTTPTSAGEDAPRRTPSRAATGMIVPFRKYSIRRVDTELKLVDPSGRISRGQTLQAVPQEGTDARTPNPQSFFHTIPPSPDREVGDQEPVAPTEVFDSPRSNAIDIDDSKLHLDKDGNMRADEGLPTTGNTPVSPALSSPAPPVFVTSPLSMQTFPSAISASEMGKSTPRQVGFELPAGNGTPRTVSVVGTDHEGLRQRRTAHMPQRQFTYTEIDVRPRGKTMSQNPSYQMPKVDERFVSKDSIGLGGFPGPIELTRRLFRALSARWDTTRFGRLFRPYPSVLVPIGSSAGAQFPRSETKEVPYFSFAAIVGKNSTFHGLTEEELDELGGVEYRGLRLLSKLVPAYYVGVQAIAWAINAPSFSKSKYTSLFAGQWAWIPPSWAGVFMGTSSMTNTGMSLVDTALIPFQNEFGVLIITSFTSLAGNTAFPILLRLIVWIGTKVTRKTGETWATLHFLLDHPRRCFLYLFPSHQTWFLLIVIFLLNMIDWAGFMLFDLGNPAFEAIPVNQRVINGFLQATSVRCAGVASVSLAAVAPATQVFIAPFPIALAIRSSNTYLDRSLGIYEQDSDSDDEEIGGPF</sequence>
<keyword evidence="2" id="KW-0813">Transport</keyword>
<dbReference type="STRING" id="1109443.G4TLU2"/>
<dbReference type="InterPro" id="IPR051143">
    <property type="entry name" value="TrkH_K-transport"/>
</dbReference>
<evidence type="ECO:0000256" key="4">
    <source>
        <dbReference type="ARBA" id="ARBA00022989"/>
    </source>
</evidence>
<evidence type="ECO:0000256" key="8">
    <source>
        <dbReference type="SAM" id="Phobius"/>
    </source>
</evidence>
<keyword evidence="5" id="KW-0406">Ion transport</keyword>
<dbReference type="InterPro" id="IPR003445">
    <property type="entry name" value="Cat_transpt"/>
</dbReference>
<dbReference type="SMR" id="G4TLU2"/>
<dbReference type="Pfam" id="PF02386">
    <property type="entry name" value="TrkH"/>
    <property type="match status" value="1"/>
</dbReference>
<dbReference type="PANTHER" id="PTHR31064:SF30">
    <property type="entry name" value="HIGH-AFFINITY POTASSIUM TRANSPORT PROTEIN-RELATED"/>
    <property type="match status" value="1"/>
</dbReference>
<keyword evidence="10" id="KW-1185">Reference proteome</keyword>
<organism evidence="9 10">
    <name type="scientific">Serendipita indica (strain DSM 11827)</name>
    <name type="common">Root endophyte fungus</name>
    <name type="synonym">Piriformospora indica</name>
    <dbReference type="NCBI Taxonomy" id="1109443"/>
    <lineage>
        <taxon>Eukaryota</taxon>
        <taxon>Fungi</taxon>
        <taxon>Dikarya</taxon>
        <taxon>Basidiomycota</taxon>
        <taxon>Agaricomycotina</taxon>
        <taxon>Agaricomycetes</taxon>
        <taxon>Sebacinales</taxon>
        <taxon>Serendipitaceae</taxon>
        <taxon>Serendipita</taxon>
    </lineage>
</organism>
<protein>
    <submittedName>
        <fullName evidence="9">Related to potassium transporter TRK-1</fullName>
    </submittedName>
</protein>
<accession>G4TLU2</accession>
<evidence type="ECO:0000256" key="5">
    <source>
        <dbReference type="ARBA" id="ARBA00023065"/>
    </source>
</evidence>
<keyword evidence="4 8" id="KW-1133">Transmembrane helix</keyword>
<comment type="caution">
    <text evidence="9">The sequence shown here is derived from an EMBL/GenBank/DDBJ whole genome shotgun (WGS) entry which is preliminary data.</text>
</comment>
<keyword evidence="3 8" id="KW-0812">Transmembrane</keyword>
<evidence type="ECO:0000256" key="1">
    <source>
        <dbReference type="ARBA" id="ARBA00004141"/>
    </source>
</evidence>
<feature type="region of interest" description="Disordered" evidence="7">
    <location>
        <begin position="184"/>
        <end position="231"/>
    </location>
</feature>
<dbReference type="EMBL" id="CAFZ01000156">
    <property type="protein sequence ID" value="CCA72285.1"/>
    <property type="molecule type" value="Genomic_DNA"/>
</dbReference>
<dbReference type="OMA" id="ILMYINI"/>
<evidence type="ECO:0000256" key="3">
    <source>
        <dbReference type="ARBA" id="ARBA00022692"/>
    </source>
</evidence>
<gene>
    <name evidence="9" type="ORF">PIIN_06219</name>
</gene>
<dbReference type="eggNOG" id="KOG1341">
    <property type="taxonomic scope" value="Eukaryota"/>
</dbReference>
<dbReference type="GO" id="GO:0140107">
    <property type="term" value="F:high-affinity potassium ion transmembrane transporter activity"/>
    <property type="evidence" value="ECO:0007669"/>
    <property type="project" value="TreeGrafter"/>
</dbReference>
<feature type="region of interest" description="Disordered" evidence="7">
    <location>
        <begin position="332"/>
        <end position="354"/>
    </location>
</feature>
<evidence type="ECO:0000256" key="6">
    <source>
        <dbReference type="ARBA" id="ARBA00023136"/>
    </source>
</evidence>
<feature type="transmembrane region" description="Helical" evidence="8">
    <location>
        <begin position="743"/>
        <end position="765"/>
    </location>
</feature>
<proteinExistence type="predicted"/>
<feature type="region of interest" description="Disordered" evidence="7">
    <location>
        <begin position="269"/>
        <end position="317"/>
    </location>
</feature>
<feature type="transmembrane region" description="Helical" evidence="8">
    <location>
        <begin position="73"/>
        <end position="95"/>
    </location>
</feature>
<dbReference type="GO" id="GO:1990573">
    <property type="term" value="P:potassium ion import across plasma membrane"/>
    <property type="evidence" value="ECO:0007669"/>
    <property type="project" value="TreeGrafter"/>
</dbReference>
<evidence type="ECO:0000256" key="2">
    <source>
        <dbReference type="ARBA" id="ARBA00022448"/>
    </source>
</evidence>